<keyword evidence="1" id="KW-0472">Membrane</keyword>
<gene>
    <name evidence="3" type="ORF">Aco04nite_83080</name>
</gene>
<keyword evidence="1" id="KW-1133">Transmembrane helix</keyword>
<feature type="domain" description="DUF4190" evidence="2">
    <location>
        <begin position="36"/>
        <end position="99"/>
    </location>
</feature>
<evidence type="ECO:0000259" key="2">
    <source>
        <dbReference type="Pfam" id="PF13828"/>
    </source>
</evidence>
<evidence type="ECO:0000313" key="3">
    <source>
        <dbReference type="EMBL" id="GIM82750.1"/>
    </source>
</evidence>
<dbReference type="Pfam" id="PF13828">
    <property type="entry name" value="DUF4190"/>
    <property type="match status" value="1"/>
</dbReference>
<proteinExistence type="predicted"/>
<dbReference type="InterPro" id="IPR025241">
    <property type="entry name" value="DUF4190"/>
</dbReference>
<protein>
    <recommendedName>
        <fullName evidence="2">DUF4190 domain-containing protein</fullName>
    </recommendedName>
</protein>
<feature type="transmembrane region" description="Helical" evidence="1">
    <location>
        <begin position="84"/>
        <end position="109"/>
    </location>
</feature>
<dbReference type="AlphaFoldDB" id="A0A919T2R2"/>
<dbReference type="Proteomes" id="UP000680865">
    <property type="component" value="Unassembled WGS sequence"/>
</dbReference>
<dbReference type="EMBL" id="BOQP01000052">
    <property type="protein sequence ID" value="GIM82750.1"/>
    <property type="molecule type" value="Genomic_DNA"/>
</dbReference>
<evidence type="ECO:0000313" key="4">
    <source>
        <dbReference type="Proteomes" id="UP000680865"/>
    </source>
</evidence>
<sequence length="113" mass="11444">MSYPPEPPAPGPQGQPQPVYVQPVVIAAGPPTSAWAVTSLIFGIIGVLGGWCFVGLPCIVAVIAGHFALKDTRHGARSGRGQAVAGLILGYPFAIIWILGAVFGGIGAVTPTS</sequence>
<keyword evidence="4" id="KW-1185">Reference proteome</keyword>
<reference evidence="3" key="1">
    <citation type="submission" date="2021-03" db="EMBL/GenBank/DDBJ databases">
        <title>Whole genome shotgun sequence of Actinoplanes consettensis NBRC 14913.</title>
        <authorList>
            <person name="Komaki H."/>
            <person name="Tamura T."/>
        </authorList>
    </citation>
    <scope>NUCLEOTIDE SEQUENCE</scope>
    <source>
        <strain evidence="3">NBRC 14913</strain>
    </source>
</reference>
<feature type="transmembrane region" description="Helical" evidence="1">
    <location>
        <begin position="40"/>
        <end position="63"/>
    </location>
</feature>
<keyword evidence="1" id="KW-0812">Transmembrane</keyword>
<comment type="caution">
    <text evidence="3">The sequence shown here is derived from an EMBL/GenBank/DDBJ whole genome shotgun (WGS) entry which is preliminary data.</text>
</comment>
<name>A0A919T2R2_9ACTN</name>
<accession>A0A919T2R2</accession>
<dbReference type="RefSeq" id="WP_213002676.1">
    <property type="nucleotide sequence ID" value="NZ_BAAATW010000006.1"/>
</dbReference>
<evidence type="ECO:0000256" key="1">
    <source>
        <dbReference type="SAM" id="Phobius"/>
    </source>
</evidence>
<organism evidence="3 4">
    <name type="scientific">Winogradskya consettensis</name>
    <dbReference type="NCBI Taxonomy" id="113560"/>
    <lineage>
        <taxon>Bacteria</taxon>
        <taxon>Bacillati</taxon>
        <taxon>Actinomycetota</taxon>
        <taxon>Actinomycetes</taxon>
        <taxon>Micromonosporales</taxon>
        <taxon>Micromonosporaceae</taxon>
        <taxon>Winogradskya</taxon>
    </lineage>
</organism>